<organism evidence="2 3">
    <name type="scientific">Pseudomonas farsensis</name>
    <dbReference type="NCBI Taxonomy" id="2745492"/>
    <lineage>
        <taxon>Bacteria</taxon>
        <taxon>Pseudomonadati</taxon>
        <taxon>Pseudomonadota</taxon>
        <taxon>Gammaproteobacteria</taxon>
        <taxon>Pseudomonadales</taxon>
        <taxon>Pseudomonadaceae</taxon>
        <taxon>Pseudomonas</taxon>
    </lineage>
</organism>
<dbReference type="Proteomes" id="UP001380290">
    <property type="component" value="Unassembled WGS sequence"/>
</dbReference>
<keyword evidence="1" id="KW-1133">Transmembrane helix</keyword>
<feature type="transmembrane region" description="Helical" evidence="1">
    <location>
        <begin position="308"/>
        <end position="330"/>
    </location>
</feature>
<sequence length="557" mass="61166">MPAPNRSLPFYIAIGLIQGLLVVSLLSAKVYFLDFNLSIALCAMAAVAGTNLQLLGGLRGQRGALWLVAGLGLLIGAISAVVLDVEHMAWMEQTWCLAAVLVGYIGTAFILAWPTREGLRPRYPALFQHAWNNAFIVLLALLLTGLFWLLVWLCAGLFNMVGIAQVKQVVTAPVFVWLVLPVVFSLGMRMGCENERIIGLLRGMLLALCRFLLPFSALSVVVFTLALPFTGLQAEWGSGYFSSLLLALAGINLFLLNGVFQDGQQRQVYAAPLKRLVEASLLCLPVLVGLAAYAMWMRIDQDGASPSLILALLLVAVMAAHSLAALWAVLVPRRGWLHSLQVSNPWIALLSALLLVSFYTPLLAPQAISARSQVERLLSGRTAVADFDVGNLYWRLGDPGRKAFDALDAQLEAGEVLDRKKREQLLEKFSMVRTPRHEEDLSTKVQWLGPVEPGGEAFDSMQATLQECGGKGCLLWGVDMDGDGRNEVLMIPRQVYASYVLLFARDGEWREVGSFSGRFEDTDELVRLIREGAMKPVTPRYKTFNLNGQDLTLGLEH</sequence>
<feature type="transmembrane region" description="Helical" evidence="1">
    <location>
        <begin position="32"/>
        <end position="52"/>
    </location>
</feature>
<feature type="transmembrane region" description="Helical" evidence="1">
    <location>
        <begin position="95"/>
        <end position="113"/>
    </location>
</feature>
<feature type="transmembrane region" description="Helical" evidence="1">
    <location>
        <begin position="276"/>
        <end position="296"/>
    </location>
</feature>
<protein>
    <submittedName>
        <fullName evidence="2">DUF4153 domain-containing protein</fullName>
    </submittedName>
</protein>
<proteinExistence type="predicted"/>
<dbReference type="RefSeq" id="WP_339600679.1">
    <property type="nucleotide sequence ID" value="NZ_JBBHLC010000136.1"/>
</dbReference>
<feature type="transmembrane region" description="Helical" evidence="1">
    <location>
        <begin position="170"/>
        <end position="188"/>
    </location>
</feature>
<feature type="transmembrane region" description="Helical" evidence="1">
    <location>
        <begin position="64"/>
        <end position="83"/>
    </location>
</feature>
<name>A0ABU8QZE6_9PSED</name>
<evidence type="ECO:0000313" key="2">
    <source>
        <dbReference type="EMBL" id="MEJ5866029.1"/>
    </source>
</evidence>
<comment type="caution">
    <text evidence="2">The sequence shown here is derived from an EMBL/GenBank/DDBJ whole genome shotgun (WGS) entry which is preliminary data.</text>
</comment>
<feature type="transmembrane region" description="Helical" evidence="1">
    <location>
        <begin position="7"/>
        <end position="26"/>
    </location>
</feature>
<accession>A0ABU8QZE6</accession>
<gene>
    <name evidence="2" type="ORF">V7S98_22670</name>
</gene>
<feature type="transmembrane region" description="Helical" evidence="1">
    <location>
        <begin position="342"/>
        <end position="364"/>
    </location>
</feature>
<feature type="transmembrane region" description="Helical" evidence="1">
    <location>
        <begin position="134"/>
        <end position="158"/>
    </location>
</feature>
<feature type="transmembrane region" description="Helical" evidence="1">
    <location>
        <begin position="200"/>
        <end position="227"/>
    </location>
</feature>
<feature type="transmembrane region" description="Helical" evidence="1">
    <location>
        <begin position="239"/>
        <end position="256"/>
    </location>
</feature>
<keyword evidence="3" id="KW-1185">Reference proteome</keyword>
<keyword evidence="1" id="KW-0812">Transmembrane</keyword>
<reference evidence="2 3" key="1">
    <citation type="submission" date="2024-02" db="EMBL/GenBank/DDBJ databases">
        <title>Identification of pathogenicity and growth-promoting function of Pseudomonas putida variant.</title>
        <authorList>
            <person name="Sun J."/>
        </authorList>
    </citation>
    <scope>NUCLEOTIDE SEQUENCE [LARGE SCALE GENOMIC DNA]</scope>
    <source>
        <strain evidence="2 3">A03</strain>
    </source>
</reference>
<evidence type="ECO:0000313" key="3">
    <source>
        <dbReference type="Proteomes" id="UP001380290"/>
    </source>
</evidence>
<evidence type="ECO:0000256" key="1">
    <source>
        <dbReference type="SAM" id="Phobius"/>
    </source>
</evidence>
<keyword evidence="1" id="KW-0472">Membrane</keyword>
<dbReference type="EMBL" id="JBBHLC010000136">
    <property type="protein sequence ID" value="MEJ5866029.1"/>
    <property type="molecule type" value="Genomic_DNA"/>
</dbReference>